<evidence type="ECO:0008006" key="4">
    <source>
        <dbReference type="Google" id="ProtNLM"/>
    </source>
</evidence>
<dbReference type="InterPro" id="IPR007727">
    <property type="entry name" value="Spo12"/>
</dbReference>
<feature type="compositionally biased region" description="Polar residues" evidence="1">
    <location>
        <begin position="58"/>
        <end position="70"/>
    </location>
</feature>
<dbReference type="Pfam" id="PF05032">
    <property type="entry name" value="Spo12"/>
    <property type="match status" value="1"/>
</dbReference>
<accession>A0A9N8PCH5</accession>
<keyword evidence="3" id="KW-1185">Reference proteome</keyword>
<evidence type="ECO:0000313" key="3">
    <source>
        <dbReference type="Proteomes" id="UP000716446"/>
    </source>
</evidence>
<organism evidence="2 3">
    <name type="scientific">Aureobasidium vineae</name>
    <dbReference type="NCBI Taxonomy" id="2773715"/>
    <lineage>
        <taxon>Eukaryota</taxon>
        <taxon>Fungi</taxon>
        <taxon>Dikarya</taxon>
        <taxon>Ascomycota</taxon>
        <taxon>Pezizomycotina</taxon>
        <taxon>Dothideomycetes</taxon>
        <taxon>Dothideomycetidae</taxon>
        <taxon>Dothideales</taxon>
        <taxon>Saccotheciaceae</taxon>
        <taxon>Aureobasidium</taxon>
    </lineage>
</organism>
<sequence>MASNPFNSAENTNPGAKQEKMNVHRQMMENKLRENEGNPTNAYVSPSDAIMSPASQKLSGFKQRQMNKSNPVKPRTLFAKTAASKPEEEAAETKTEDA</sequence>
<name>A0A9N8PCH5_9PEZI</name>
<feature type="compositionally biased region" description="Polar residues" evidence="1">
    <location>
        <begin position="1"/>
        <end position="15"/>
    </location>
</feature>
<evidence type="ECO:0000313" key="2">
    <source>
        <dbReference type="EMBL" id="CAD0089726.1"/>
    </source>
</evidence>
<proteinExistence type="predicted"/>
<feature type="compositionally biased region" description="Basic and acidic residues" evidence="1">
    <location>
        <begin position="85"/>
        <end position="98"/>
    </location>
</feature>
<feature type="region of interest" description="Disordered" evidence="1">
    <location>
        <begin position="1"/>
        <end position="21"/>
    </location>
</feature>
<dbReference type="Proteomes" id="UP000716446">
    <property type="component" value="Unassembled WGS sequence"/>
</dbReference>
<evidence type="ECO:0000256" key="1">
    <source>
        <dbReference type="SAM" id="MobiDB-lite"/>
    </source>
</evidence>
<dbReference type="EMBL" id="CAIJEN010000008">
    <property type="protein sequence ID" value="CAD0089726.1"/>
    <property type="molecule type" value="Genomic_DNA"/>
</dbReference>
<protein>
    <recommendedName>
        <fullName evidence="4">Spo12-like protein</fullName>
    </recommendedName>
</protein>
<reference evidence="2" key="1">
    <citation type="submission" date="2020-06" db="EMBL/GenBank/DDBJ databases">
        <authorList>
            <person name="Onetto C."/>
        </authorList>
    </citation>
    <scope>NUCLEOTIDE SEQUENCE</scope>
</reference>
<gene>
    <name evidence="2" type="ORF">AWRI4619_LOCUS5797</name>
</gene>
<dbReference type="AlphaFoldDB" id="A0A9N8PCH5"/>
<comment type="caution">
    <text evidence="2">The sequence shown here is derived from an EMBL/GenBank/DDBJ whole genome shotgun (WGS) entry which is preliminary data.</text>
</comment>
<feature type="region of interest" description="Disordered" evidence="1">
    <location>
        <begin position="58"/>
        <end position="98"/>
    </location>
</feature>